<dbReference type="Gene3D" id="2.60.40.1610">
    <property type="entry name" value="Domain of unknown function DUF1254"/>
    <property type="match status" value="1"/>
</dbReference>
<feature type="domain" description="DUF1254" evidence="2">
    <location>
        <begin position="48"/>
        <end position="174"/>
    </location>
</feature>
<dbReference type="AlphaFoldDB" id="A0AA97FAS5"/>
<dbReference type="InterPro" id="IPR037050">
    <property type="entry name" value="DUF1254_sf"/>
</dbReference>
<gene>
    <name evidence="3" type="ORF">RB602_06885</name>
</gene>
<proteinExistence type="predicted"/>
<dbReference type="InterPro" id="IPR010679">
    <property type="entry name" value="DUF1254"/>
</dbReference>
<evidence type="ECO:0000313" key="4">
    <source>
        <dbReference type="Proteomes" id="UP001302429"/>
    </source>
</evidence>
<evidence type="ECO:0000256" key="1">
    <source>
        <dbReference type="SAM" id="Phobius"/>
    </source>
</evidence>
<evidence type="ECO:0000313" key="3">
    <source>
        <dbReference type="EMBL" id="WOE76432.1"/>
    </source>
</evidence>
<evidence type="ECO:0000259" key="2">
    <source>
        <dbReference type="Pfam" id="PF06863"/>
    </source>
</evidence>
<keyword evidence="1" id="KW-0472">Membrane</keyword>
<dbReference type="SUPFAM" id="SSF160935">
    <property type="entry name" value="VPA0735-like"/>
    <property type="match status" value="1"/>
</dbReference>
<accession>A0AA97FAS5</accession>
<sequence>MRPQSIVFGVMLLLASGIGGYFGVFSQAPSYIMGRAWDSITERVGEPNVMSHVPLVDASSRDVVRPSPDLLYSICPFDLHKAPLRVHAEAVPDHYWSLTVFDEETNAVYVRSDRDTGGESIDVVVGRFDQLVNKTGEKVQVPGNKGIALVRVLMKDRSEFDAIDPIRSKSTCEPIVLR</sequence>
<dbReference type="Proteomes" id="UP001302429">
    <property type="component" value="Chromosome"/>
</dbReference>
<keyword evidence="1" id="KW-0812">Transmembrane</keyword>
<dbReference type="KEGG" id="acoa:RB602_06885"/>
<dbReference type="EMBL" id="CP136594">
    <property type="protein sequence ID" value="WOE76432.1"/>
    <property type="molecule type" value="Genomic_DNA"/>
</dbReference>
<name>A0AA97FAS5_9SPHN</name>
<reference evidence="3 4" key="1">
    <citation type="submission" date="2023-10" db="EMBL/GenBank/DDBJ databases">
        <title>Complete genome sequence of a Sphingomonadaceae bacterium.</title>
        <authorList>
            <person name="Yan C."/>
        </authorList>
    </citation>
    <scope>NUCLEOTIDE SEQUENCE [LARGE SCALE GENOMIC DNA]</scope>
    <source>
        <strain evidence="3 4">SCSIO 66989</strain>
    </source>
</reference>
<feature type="transmembrane region" description="Helical" evidence="1">
    <location>
        <begin position="6"/>
        <end position="25"/>
    </location>
</feature>
<organism evidence="3 4">
    <name type="scientific">Alterisphingorhabdus coralli</name>
    <dbReference type="NCBI Taxonomy" id="3071408"/>
    <lineage>
        <taxon>Bacteria</taxon>
        <taxon>Pseudomonadati</taxon>
        <taxon>Pseudomonadota</taxon>
        <taxon>Alphaproteobacteria</taxon>
        <taxon>Sphingomonadales</taxon>
        <taxon>Sphingomonadaceae</taxon>
        <taxon>Alterisphingorhabdus (ex Yan et al. 2024)</taxon>
    </lineage>
</organism>
<dbReference type="RefSeq" id="WP_317084123.1">
    <property type="nucleotide sequence ID" value="NZ_CP136594.1"/>
</dbReference>
<keyword evidence="4" id="KW-1185">Reference proteome</keyword>
<protein>
    <submittedName>
        <fullName evidence="3">DUF1254 domain-containing protein</fullName>
    </submittedName>
</protein>
<dbReference type="Pfam" id="PF06863">
    <property type="entry name" value="DUF1254"/>
    <property type="match status" value="1"/>
</dbReference>
<keyword evidence="1" id="KW-1133">Transmembrane helix</keyword>